<gene>
    <name evidence="2" type="ORF">DASC09_039190</name>
</gene>
<feature type="compositionally biased region" description="Acidic residues" evidence="1">
    <location>
        <begin position="112"/>
        <end position="122"/>
    </location>
</feature>
<dbReference type="GeneID" id="90074569"/>
<feature type="compositionally biased region" description="Basic and acidic residues" evidence="1">
    <location>
        <begin position="1"/>
        <end position="13"/>
    </location>
</feature>
<reference evidence="2 3" key="1">
    <citation type="journal article" date="2023" name="Elife">
        <title>Identification of key yeast species and microbe-microbe interactions impacting larval growth of Drosophila in the wild.</title>
        <authorList>
            <person name="Mure A."/>
            <person name="Sugiura Y."/>
            <person name="Maeda R."/>
            <person name="Honda K."/>
            <person name="Sakurai N."/>
            <person name="Takahashi Y."/>
            <person name="Watada M."/>
            <person name="Katoh T."/>
            <person name="Gotoh A."/>
            <person name="Gotoh Y."/>
            <person name="Taniguchi I."/>
            <person name="Nakamura K."/>
            <person name="Hayashi T."/>
            <person name="Katayama T."/>
            <person name="Uemura T."/>
            <person name="Hattori Y."/>
        </authorList>
    </citation>
    <scope>NUCLEOTIDE SEQUENCE [LARGE SCALE GENOMIC DNA]</scope>
    <source>
        <strain evidence="2 3">SC-9</strain>
    </source>
</reference>
<dbReference type="RefSeq" id="XP_064853590.1">
    <property type="nucleotide sequence ID" value="XM_064997518.1"/>
</dbReference>
<name>A0AAV5QPB7_9ASCO</name>
<protein>
    <submittedName>
        <fullName evidence="2">Uncharacterized protein</fullName>
    </submittedName>
</protein>
<feature type="region of interest" description="Disordered" evidence="1">
    <location>
        <begin position="1"/>
        <end position="24"/>
    </location>
</feature>
<comment type="caution">
    <text evidence="2">The sequence shown here is derived from an EMBL/GenBank/DDBJ whole genome shotgun (WGS) entry which is preliminary data.</text>
</comment>
<dbReference type="Proteomes" id="UP001360560">
    <property type="component" value="Unassembled WGS sequence"/>
</dbReference>
<proteinExistence type="predicted"/>
<sequence>MFGRQEKDIEEFNKLNSHNPDNLHRDTFGIVNDIDDGVSADPNVMNEFVLPGGKSGDFEVFRNSEDNSNGDSENFYFANLKQRDDTNKDFENEENMEQFDRLKDESGPVENDTFDLDNDLDGNDIKRFE</sequence>
<dbReference type="EMBL" id="BTFZ01000011">
    <property type="protein sequence ID" value="GMM36594.1"/>
    <property type="molecule type" value="Genomic_DNA"/>
</dbReference>
<dbReference type="AlphaFoldDB" id="A0AAV5QPB7"/>
<accession>A0AAV5QPB7</accession>
<evidence type="ECO:0000313" key="3">
    <source>
        <dbReference type="Proteomes" id="UP001360560"/>
    </source>
</evidence>
<organism evidence="2 3">
    <name type="scientific">Saccharomycopsis crataegensis</name>
    <dbReference type="NCBI Taxonomy" id="43959"/>
    <lineage>
        <taxon>Eukaryota</taxon>
        <taxon>Fungi</taxon>
        <taxon>Dikarya</taxon>
        <taxon>Ascomycota</taxon>
        <taxon>Saccharomycotina</taxon>
        <taxon>Saccharomycetes</taxon>
        <taxon>Saccharomycopsidaceae</taxon>
        <taxon>Saccharomycopsis</taxon>
    </lineage>
</organism>
<evidence type="ECO:0000313" key="2">
    <source>
        <dbReference type="EMBL" id="GMM36594.1"/>
    </source>
</evidence>
<feature type="region of interest" description="Disordered" evidence="1">
    <location>
        <begin position="97"/>
        <end position="129"/>
    </location>
</feature>
<keyword evidence="3" id="KW-1185">Reference proteome</keyword>
<evidence type="ECO:0000256" key="1">
    <source>
        <dbReference type="SAM" id="MobiDB-lite"/>
    </source>
</evidence>